<gene>
    <name evidence="1" type="ORF">C7H19_15170</name>
</gene>
<keyword evidence="2" id="KW-1185">Reference proteome</keyword>
<sequence length="119" mass="14323">MESIEAQWNEEDPKIIQAAQRMLRVNKLTAEEEEKMKKIDLQRGKEEEYNFVTKQEYLFYKNLPELIKHYSGLYVWFEDEKVKDFDEDEVLLCGRVIRSDEVRARKVNAIYVNQVPTFN</sequence>
<name>A0A2T1LVR8_9CHRO</name>
<dbReference type="Proteomes" id="UP000239001">
    <property type="component" value="Unassembled WGS sequence"/>
</dbReference>
<dbReference type="OrthoDB" id="573618at2"/>
<evidence type="ECO:0000313" key="2">
    <source>
        <dbReference type="Proteomes" id="UP000239001"/>
    </source>
</evidence>
<evidence type="ECO:0000313" key="1">
    <source>
        <dbReference type="EMBL" id="PSF35829.1"/>
    </source>
</evidence>
<evidence type="ECO:0008006" key="3">
    <source>
        <dbReference type="Google" id="ProtNLM"/>
    </source>
</evidence>
<protein>
    <recommendedName>
        <fullName evidence="3">DUF5678 domain-containing protein</fullName>
    </recommendedName>
</protein>
<organism evidence="1 2">
    <name type="scientific">Aphanothece hegewaldii CCALA 016</name>
    <dbReference type="NCBI Taxonomy" id="2107694"/>
    <lineage>
        <taxon>Bacteria</taxon>
        <taxon>Bacillati</taxon>
        <taxon>Cyanobacteriota</taxon>
        <taxon>Cyanophyceae</taxon>
        <taxon>Oscillatoriophycideae</taxon>
        <taxon>Chroococcales</taxon>
        <taxon>Aphanothecaceae</taxon>
        <taxon>Aphanothece</taxon>
    </lineage>
</organism>
<dbReference type="EMBL" id="PXOH01000017">
    <property type="protein sequence ID" value="PSF35829.1"/>
    <property type="molecule type" value="Genomic_DNA"/>
</dbReference>
<reference evidence="1 2" key="1">
    <citation type="submission" date="2018-03" db="EMBL/GenBank/DDBJ databases">
        <title>The ancient ancestry and fast evolution of plastids.</title>
        <authorList>
            <person name="Moore K.R."/>
            <person name="Magnabosco C."/>
            <person name="Momper L."/>
            <person name="Gold D.A."/>
            <person name="Bosak T."/>
            <person name="Fournier G.P."/>
        </authorList>
    </citation>
    <scope>NUCLEOTIDE SEQUENCE [LARGE SCALE GENOMIC DNA]</scope>
    <source>
        <strain evidence="1 2">CCALA 016</strain>
    </source>
</reference>
<dbReference type="AlphaFoldDB" id="A0A2T1LVR8"/>
<comment type="caution">
    <text evidence="1">The sequence shown here is derived from an EMBL/GenBank/DDBJ whole genome shotgun (WGS) entry which is preliminary data.</text>
</comment>
<reference evidence="1 2" key="2">
    <citation type="submission" date="2018-03" db="EMBL/GenBank/DDBJ databases">
        <authorList>
            <person name="Keele B.F."/>
        </authorList>
    </citation>
    <scope>NUCLEOTIDE SEQUENCE [LARGE SCALE GENOMIC DNA]</scope>
    <source>
        <strain evidence="1 2">CCALA 016</strain>
    </source>
</reference>
<accession>A0A2T1LVR8</accession>
<proteinExistence type="predicted"/>